<comment type="caution">
    <text evidence="2">The sequence shown here is derived from an EMBL/GenBank/DDBJ whole genome shotgun (WGS) entry which is preliminary data.</text>
</comment>
<proteinExistence type="predicted"/>
<sequence length="104" mass="11122">MPERIHIDPGALARAAGQHAQTSDHLAAVPAAHPQIEASLRSLGPVYGDLLAAAGPLLEARRRCYQEQAAAHSELADNLYLTVATWDDHEQDVTAAHRRLTGGV</sequence>
<reference evidence="2 3" key="1">
    <citation type="submission" date="2021-05" db="EMBL/GenBank/DDBJ databases">
        <title>Mycobacterium acidophilum sp. nov., an extremely acid-tolerant member of the genus Mycobacterium.</title>
        <authorList>
            <person name="Xia J."/>
        </authorList>
    </citation>
    <scope>NUCLEOTIDE SEQUENCE [LARGE SCALE GENOMIC DNA]</scope>
    <source>
        <strain evidence="2 3">M1</strain>
    </source>
</reference>
<dbReference type="RefSeq" id="WP_214092618.1">
    <property type="nucleotide sequence ID" value="NZ_JAHCLR010000014.1"/>
</dbReference>
<gene>
    <name evidence="2" type="ORF">KIH27_09080</name>
</gene>
<name>A0ABS5RJI2_9MYCO</name>
<organism evidence="2 3">
    <name type="scientific">Mycolicibacter acidiphilus</name>
    <dbReference type="NCBI Taxonomy" id="2835306"/>
    <lineage>
        <taxon>Bacteria</taxon>
        <taxon>Bacillati</taxon>
        <taxon>Actinomycetota</taxon>
        <taxon>Actinomycetes</taxon>
        <taxon>Mycobacteriales</taxon>
        <taxon>Mycobacteriaceae</taxon>
        <taxon>Mycolicibacter</taxon>
    </lineage>
</organism>
<feature type="region of interest" description="Disordered" evidence="1">
    <location>
        <begin position="1"/>
        <end position="26"/>
    </location>
</feature>
<protein>
    <submittedName>
        <fullName evidence="2">ESX-1 secretion-associated protein</fullName>
    </submittedName>
</protein>
<evidence type="ECO:0000256" key="1">
    <source>
        <dbReference type="SAM" id="MobiDB-lite"/>
    </source>
</evidence>
<evidence type="ECO:0000313" key="2">
    <source>
        <dbReference type="EMBL" id="MBS9533738.1"/>
    </source>
</evidence>
<dbReference type="Pfam" id="PF10824">
    <property type="entry name" value="T7SS_ESX_EspC"/>
    <property type="match status" value="1"/>
</dbReference>
<accession>A0ABS5RJI2</accession>
<dbReference type="InterPro" id="IPR022536">
    <property type="entry name" value="EspC"/>
</dbReference>
<dbReference type="EMBL" id="JAHCLR010000014">
    <property type="protein sequence ID" value="MBS9533738.1"/>
    <property type="molecule type" value="Genomic_DNA"/>
</dbReference>
<dbReference type="Proteomes" id="UP001519535">
    <property type="component" value="Unassembled WGS sequence"/>
</dbReference>
<evidence type="ECO:0000313" key="3">
    <source>
        <dbReference type="Proteomes" id="UP001519535"/>
    </source>
</evidence>
<keyword evidence="3" id="KW-1185">Reference proteome</keyword>